<dbReference type="InParanoid" id="A0A024GHF5"/>
<dbReference type="InterPro" id="IPR018997">
    <property type="entry name" value="PUB_domain"/>
</dbReference>
<dbReference type="GO" id="GO:0016592">
    <property type="term" value="C:mediator complex"/>
    <property type="evidence" value="ECO:0007669"/>
    <property type="project" value="UniProtKB-UniRule"/>
</dbReference>
<gene>
    <name evidence="9" type="ORF">BN9_066920</name>
</gene>
<dbReference type="InterPro" id="IPR037212">
    <property type="entry name" value="Med7/Med21-like"/>
</dbReference>
<feature type="coiled-coil region" evidence="7">
    <location>
        <begin position="288"/>
        <end position="377"/>
    </location>
</feature>
<dbReference type="EMBL" id="CAIX01000108">
    <property type="protein sequence ID" value="CCI45782.1"/>
    <property type="molecule type" value="Genomic_DNA"/>
</dbReference>
<comment type="function">
    <text evidence="6">Component of the Mediator complex, a coactivator involved in the regulated transcription of nearly all RNA polymerase II-dependent genes. Mediator functions as a bridge to convey information from gene-specific regulatory proteins to the basal RNA polymerase II transcription machinery. Mediator is recruited to promoters by direct interactions with regulatory proteins and serves as a scaffold for the assembly of a functional preinitiation complex with RNA polymerase II and the general transcription factors.</text>
</comment>
<comment type="caution">
    <text evidence="9">The sequence shown here is derived from an EMBL/GenBank/DDBJ whole genome shotgun (WGS) entry which is preliminary data.</text>
</comment>
<dbReference type="Pfam" id="PF11221">
    <property type="entry name" value="Med21"/>
    <property type="match status" value="1"/>
</dbReference>
<accession>A0A024GHF5</accession>
<comment type="subunit">
    <text evidence="6">Component of the Mediator complex.</text>
</comment>
<evidence type="ECO:0000256" key="5">
    <source>
        <dbReference type="ARBA" id="ARBA00023242"/>
    </source>
</evidence>
<dbReference type="GO" id="GO:0006357">
    <property type="term" value="P:regulation of transcription by RNA polymerase II"/>
    <property type="evidence" value="ECO:0007669"/>
    <property type="project" value="TreeGrafter"/>
</dbReference>
<keyword evidence="2 6" id="KW-0805">Transcription regulation</keyword>
<evidence type="ECO:0000256" key="1">
    <source>
        <dbReference type="ARBA" id="ARBA00004123"/>
    </source>
</evidence>
<proteinExistence type="inferred from homology"/>
<keyword evidence="3 6" id="KW-0010">Activator</keyword>
<comment type="subcellular location">
    <subcellularLocation>
        <location evidence="1 6">Nucleus</location>
    </subcellularLocation>
</comment>
<dbReference type="InterPro" id="IPR021384">
    <property type="entry name" value="Mediator_Med21"/>
</dbReference>
<dbReference type="SUPFAM" id="SSF143503">
    <property type="entry name" value="PUG domain-like"/>
    <property type="match status" value="1"/>
</dbReference>
<dbReference type="Proteomes" id="UP000053237">
    <property type="component" value="Unassembled WGS sequence"/>
</dbReference>
<evidence type="ECO:0000259" key="8">
    <source>
        <dbReference type="Pfam" id="PF09409"/>
    </source>
</evidence>
<dbReference type="PANTHER" id="PTHR13381:SF0">
    <property type="entry name" value="MEDIATOR OF RNA POLYMERASE II TRANSCRIPTION SUBUNIT 21"/>
    <property type="match status" value="1"/>
</dbReference>
<keyword evidence="5 6" id="KW-0539">Nucleus</keyword>
<dbReference type="Pfam" id="PF09409">
    <property type="entry name" value="PUB"/>
    <property type="match status" value="1"/>
</dbReference>
<sequence length="499" mass="58288">MLDNVKIEVEEPRAEGNDLPVQEDNKTTIDRTDTVTALQDSVDNMALSMFNALRLLPTKGTQDDPASDETCANAIKQLAQDVIDAYKRTDCLIDQLPGLERTEIDQLEEMRLLQIKGEEEAQTLLQVAEEAAALHIDRNLVRHQRKSNRIVANCGPHLPLEMSDYQIVLTAIQAAENQLTDIFKRYTTLSLPENRSTLLENDDMVAFIEVSDKAVEEMCIECNKKLSSLASRLKTRTHMVDPVTKAPLYGPKMREKVNSLIERFDSWKIHLETSDVLRDIRSMALMLREEKMCKLEEEEKENRLRKEEEARRKHETLQLKQEDEEEHMRQMIERREIERQILARKAQAIRELKAKKLEESTCRREEELQKLKAEKEAVVLGKEGLRQALQTLERNVNDNALYRSKLEKIHKIVTNICAEPEKELYRKIDKENPYFQEDFGKFEGEYHFLLSMGFKEVYDEIESKTVLYLEEPNVNEDMDAWTDWFDRMKDFKTFLEACM</sequence>
<dbReference type="GO" id="GO:0003712">
    <property type="term" value="F:transcription coregulator activity"/>
    <property type="evidence" value="ECO:0007669"/>
    <property type="project" value="TreeGrafter"/>
</dbReference>
<dbReference type="CDD" id="cd09212">
    <property type="entry name" value="PUB"/>
    <property type="match status" value="1"/>
</dbReference>
<dbReference type="Gene3D" id="1.20.58.2190">
    <property type="match status" value="1"/>
</dbReference>
<dbReference type="OrthoDB" id="526653at2759"/>
<name>A0A024GHF5_9STRA</name>
<keyword evidence="7" id="KW-0175">Coiled coil</keyword>
<evidence type="ECO:0000256" key="6">
    <source>
        <dbReference type="RuleBase" id="RU366036"/>
    </source>
</evidence>
<evidence type="ECO:0000256" key="2">
    <source>
        <dbReference type="ARBA" id="ARBA00023015"/>
    </source>
</evidence>
<protein>
    <recommendedName>
        <fullName evidence="6">Mediator of RNA polymerase II transcription subunit 21</fullName>
    </recommendedName>
</protein>
<reference evidence="9 10" key="1">
    <citation type="submission" date="2012-05" db="EMBL/GenBank/DDBJ databases">
        <title>Recombination and specialization in a pathogen metapopulation.</title>
        <authorList>
            <person name="Gardiner A."/>
            <person name="Kemen E."/>
            <person name="Schultz-Larsen T."/>
            <person name="MacLean D."/>
            <person name="Van Oosterhout C."/>
            <person name="Jones J.D.G."/>
        </authorList>
    </citation>
    <scope>NUCLEOTIDE SEQUENCE [LARGE SCALE GENOMIC DNA]</scope>
    <source>
        <strain evidence="9 10">Ac Nc2</strain>
    </source>
</reference>
<evidence type="ECO:0000256" key="7">
    <source>
        <dbReference type="SAM" id="Coils"/>
    </source>
</evidence>
<evidence type="ECO:0000313" key="10">
    <source>
        <dbReference type="Proteomes" id="UP000053237"/>
    </source>
</evidence>
<keyword evidence="4 6" id="KW-0804">Transcription</keyword>
<feature type="domain" description="PUB" evidence="8">
    <location>
        <begin position="406"/>
        <end position="475"/>
    </location>
</feature>
<dbReference type="AlphaFoldDB" id="A0A024GHF5"/>
<comment type="similarity">
    <text evidence="6">Belongs to the Mediator complex subunit 21 family.</text>
</comment>
<dbReference type="Gene3D" id="6.10.280.10">
    <property type="entry name" value="Mediator complex, subunit Med21"/>
    <property type="match status" value="1"/>
</dbReference>
<evidence type="ECO:0000256" key="4">
    <source>
        <dbReference type="ARBA" id="ARBA00023163"/>
    </source>
</evidence>
<dbReference type="PANTHER" id="PTHR13381">
    <property type="entry name" value="RNA POLYMERASE II HOLOENZYME COMPONENT SRB7"/>
    <property type="match status" value="1"/>
</dbReference>
<keyword evidence="10" id="KW-1185">Reference proteome</keyword>
<dbReference type="SUPFAM" id="SSF140718">
    <property type="entry name" value="Mediator hinge subcomplex-like"/>
    <property type="match status" value="1"/>
</dbReference>
<evidence type="ECO:0000313" key="9">
    <source>
        <dbReference type="EMBL" id="CCI45782.1"/>
    </source>
</evidence>
<organism evidence="9 10">
    <name type="scientific">Albugo candida</name>
    <dbReference type="NCBI Taxonomy" id="65357"/>
    <lineage>
        <taxon>Eukaryota</taxon>
        <taxon>Sar</taxon>
        <taxon>Stramenopiles</taxon>
        <taxon>Oomycota</taxon>
        <taxon>Peronosporomycetes</taxon>
        <taxon>Albuginales</taxon>
        <taxon>Albuginaceae</taxon>
        <taxon>Albugo</taxon>
    </lineage>
</organism>
<evidence type="ECO:0000256" key="3">
    <source>
        <dbReference type="ARBA" id="ARBA00023159"/>
    </source>
</evidence>
<dbReference type="InterPro" id="IPR036339">
    <property type="entry name" value="PUB-like_dom_sf"/>
</dbReference>